<evidence type="ECO:0000256" key="1">
    <source>
        <dbReference type="SAM" id="MobiDB-lite"/>
    </source>
</evidence>
<dbReference type="Proteomes" id="UP000541444">
    <property type="component" value="Unassembled WGS sequence"/>
</dbReference>
<evidence type="ECO:0000313" key="3">
    <source>
        <dbReference type="EMBL" id="KAF6143734.1"/>
    </source>
</evidence>
<gene>
    <name evidence="3" type="ORF">GIB67_030624</name>
</gene>
<evidence type="ECO:0000259" key="2">
    <source>
        <dbReference type="Pfam" id="PF21647"/>
    </source>
</evidence>
<dbReference type="PANTHER" id="PTHR31928">
    <property type="entry name" value="EXPRESSED PROTEIN"/>
    <property type="match status" value="1"/>
</dbReference>
<dbReference type="Pfam" id="PF21647">
    <property type="entry name" value="DUF6857"/>
    <property type="match status" value="1"/>
</dbReference>
<evidence type="ECO:0000313" key="4">
    <source>
        <dbReference type="Proteomes" id="UP000541444"/>
    </source>
</evidence>
<organism evidence="3 4">
    <name type="scientific">Kingdonia uniflora</name>
    <dbReference type="NCBI Taxonomy" id="39325"/>
    <lineage>
        <taxon>Eukaryota</taxon>
        <taxon>Viridiplantae</taxon>
        <taxon>Streptophyta</taxon>
        <taxon>Embryophyta</taxon>
        <taxon>Tracheophyta</taxon>
        <taxon>Spermatophyta</taxon>
        <taxon>Magnoliopsida</taxon>
        <taxon>Ranunculales</taxon>
        <taxon>Circaeasteraceae</taxon>
        <taxon>Kingdonia</taxon>
    </lineage>
</organism>
<dbReference type="PANTHER" id="PTHR31928:SF6">
    <property type="entry name" value="DUF936 DOMAIN-CONTAINING PROTEIN"/>
    <property type="match status" value="1"/>
</dbReference>
<feature type="compositionally biased region" description="Polar residues" evidence="1">
    <location>
        <begin position="33"/>
        <end position="49"/>
    </location>
</feature>
<feature type="domain" description="DUF6857" evidence="2">
    <location>
        <begin position="73"/>
        <end position="171"/>
    </location>
</feature>
<proteinExistence type="predicted"/>
<dbReference type="InterPro" id="IPR049172">
    <property type="entry name" value="DUF6857_pln"/>
</dbReference>
<feature type="region of interest" description="Disordered" evidence="1">
    <location>
        <begin position="22"/>
        <end position="75"/>
    </location>
</feature>
<comment type="caution">
    <text evidence="3">The sequence shown here is derived from an EMBL/GenBank/DDBJ whole genome shotgun (WGS) entry which is preliminary data.</text>
</comment>
<dbReference type="EMBL" id="JACGCM010002194">
    <property type="protein sequence ID" value="KAF6143734.1"/>
    <property type="molecule type" value="Genomic_DNA"/>
</dbReference>
<accession>A0A7J7LML6</accession>
<name>A0A7J7LML6_9MAGN</name>
<feature type="compositionally biased region" description="Low complexity" evidence="1">
    <location>
        <begin position="50"/>
        <end position="61"/>
    </location>
</feature>
<dbReference type="OrthoDB" id="10602669at2759"/>
<protein>
    <recommendedName>
        <fullName evidence="2">DUF6857 domain-containing protein</fullName>
    </recommendedName>
</protein>
<dbReference type="InterPro" id="IPR010341">
    <property type="entry name" value="DUF936_pln"/>
</dbReference>
<dbReference type="AlphaFoldDB" id="A0A7J7LML6"/>
<reference evidence="3 4" key="1">
    <citation type="journal article" date="2020" name="IScience">
        <title>Genome Sequencing of the Endangered Kingdonia uniflora (Circaeasteraceae, Ranunculales) Reveals Potential Mechanisms of Evolutionary Specialization.</title>
        <authorList>
            <person name="Sun Y."/>
            <person name="Deng T."/>
            <person name="Zhang A."/>
            <person name="Moore M.J."/>
            <person name="Landis J.B."/>
            <person name="Lin N."/>
            <person name="Zhang H."/>
            <person name="Zhang X."/>
            <person name="Huang J."/>
            <person name="Zhang X."/>
            <person name="Sun H."/>
            <person name="Wang H."/>
        </authorList>
    </citation>
    <scope>NUCLEOTIDE SEQUENCE [LARGE SCALE GENOMIC DNA]</scope>
    <source>
        <strain evidence="3">TB1705</strain>
        <tissue evidence="3">Leaf</tissue>
    </source>
</reference>
<feature type="non-terminal residue" evidence="3">
    <location>
        <position position="1"/>
    </location>
</feature>
<sequence>HQRKPENEEAFLVYHAMGFPRSKSVTEREQRIPRTSLQTTDVQSSQKKTQGVSVQSQLQSSNRMANNSPALPMSLPGKLSIHGKEAMQNKETGQKVALQALRDASATKFSLGSQNLLIFEQISKNGCFKRRISSDLSISTRADAPSAYFDQFLEFHQHIMEVISYLESVQAATCLDVARPH</sequence>
<keyword evidence="4" id="KW-1185">Reference proteome</keyword>